<dbReference type="PANTHER" id="PTHR30055">
    <property type="entry name" value="HTH-TYPE TRANSCRIPTIONAL REGULATOR RUTR"/>
    <property type="match status" value="1"/>
</dbReference>
<feature type="domain" description="HTH tetR-type" evidence="4">
    <location>
        <begin position="25"/>
        <end position="85"/>
    </location>
</feature>
<dbReference type="InterPro" id="IPR001647">
    <property type="entry name" value="HTH_TetR"/>
</dbReference>
<dbReference type="GO" id="GO:0000976">
    <property type="term" value="F:transcription cis-regulatory region binding"/>
    <property type="evidence" value="ECO:0007669"/>
    <property type="project" value="TreeGrafter"/>
</dbReference>
<dbReference type="Gene3D" id="1.10.357.10">
    <property type="entry name" value="Tetracycline Repressor, domain 2"/>
    <property type="match status" value="1"/>
</dbReference>
<dbReference type="PRINTS" id="PR00455">
    <property type="entry name" value="HTHTETR"/>
</dbReference>
<keyword evidence="6" id="KW-1185">Reference proteome</keyword>
<evidence type="ECO:0000256" key="3">
    <source>
        <dbReference type="SAM" id="MobiDB-lite"/>
    </source>
</evidence>
<evidence type="ECO:0000313" key="5">
    <source>
        <dbReference type="EMBL" id="SPF81891.1"/>
    </source>
</evidence>
<dbReference type="PROSITE" id="PS50977">
    <property type="entry name" value="HTH_TETR_2"/>
    <property type="match status" value="1"/>
</dbReference>
<feature type="DNA-binding region" description="H-T-H motif" evidence="2">
    <location>
        <begin position="48"/>
        <end position="67"/>
    </location>
</feature>
<evidence type="ECO:0000256" key="2">
    <source>
        <dbReference type="PROSITE-ProRule" id="PRU00335"/>
    </source>
</evidence>
<proteinExistence type="predicted"/>
<dbReference type="InterPro" id="IPR036271">
    <property type="entry name" value="Tet_transcr_reg_TetR-rel_C_sf"/>
</dbReference>
<accession>A0A2R8B0V2</accession>
<dbReference type="GO" id="GO:0003700">
    <property type="term" value="F:DNA-binding transcription factor activity"/>
    <property type="evidence" value="ECO:0007669"/>
    <property type="project" value="TreeGrafter"/>
</dbReference>
<name>A0A2R8B0V2_9RHOB</name>
<dbReference type="EMBL" id="OMOJ01000016">
    <property type="protein sequence ID" value="SPF81891.1"/>
    <property type="molecule type" value="Genomic_DNA"/>
</dbReference>
<dbReference type="Pfam" id="PF00440">
    <property type="entry name" value="TetR_N"/>
    <property type="match status" value="1"/>
</dbReference>
<dbReference type="InterPro" id="IPR009057">
    <property type="entry name" value="Homeodomain-like_sf"/>
</dbReference>
<protein>
    <submittedName>
        <fullName evidence="5">HTH-type transcriptional regulator RutR</fullName>
    </submittedName>
</protein>
<dbReference type="GO" id="GO:0045892">
    <property type="term" value="P:negative regulation of DNA-templated transcription"/>
    <property type="evidence" value="ECO:0007669"/>
    <property type="project" value="InterPro"/>
</dbReference>
<dbReference type="SUPFAM" id="SSF48498">
    <property type="entry name" value="Tetracyclin repressor-like, C-terminal domain"/>
    <property type="match status" value="1"/>
</dbReference>
<reference evidence="6" key="1">
    <citation type="submission" date="2018-03" db="EMBL/GenBank/DDBJ databases">
        <authorList>
            <person name="Rodrigo-Torres L."/>
            <person name="Arahal R. D."/>
            <person name="Lucena T."/>
        </authorList>
    </citation>
    <scope>NUCLEOTIDE SEQUENCE [LARGE SCALE GENOMIC DNA]</scope>
    <source>
        <strain evidence="6">CECT 8871</strain>
    </source>
</reference>
<evidence type="ECO:0000259" key="4">
    <source>
        <dbReference type="PROSITE" id="PS50977"/>
    </source>
</evidence>
<dbReference type="Proteomes" id="UP000244904">
    <property type="component" value="Unassembled WGS sequence"/>
</dbReference>
<dbReference type="SUPFAM" id="SSF46689">
    <property type="entry name" value="Homeodomain-like"/>
    <property type="match status" value="1"/>
</dbReference>
<dbReference type="Pfam" id="PF08362">
    <property type="entry name" value="TetR_C_3"/>
    <property type="match status" value="1"/>
</dbReference>
<feature type="region of interest" description="Disordered" evidence="3">
    <location>
        <begin position="1"/>
        <end position="21"/>
    </location>
</feature>
<dbReference type="AlphaFoldDB" id="A0A2R8B0V2"/>
<keyword evidence="1 2" id="KW-0238">DNA-binding</keyword>
<sequence>MTHPARKPRPEEETPQPKKLSRIQVRNRRKIMNAALEVFSSHGYRGATLDQIATEAGLSKPNILYYFEGKEAIHVELLNALMFNWLAPLHKMGPGGDPMTEVLTYVRRKMEMSRQYPRESRLFANEVLQGAPRMGPHLETGLKPLFDEKCAVLADWMAQGKLAKTDPGQLLMSIWAVTQHYADFDAQVNVLIADADAGWKAANSHVDLMFRKLLTP</sequence>
<organism evidence="5 6">
    <name type="scientific">Pseudoprimorskyibacter insulae</name>
    <dbReference type="NCBI Taxonomy" id="1695997"/>
    <lineage>
        <taxon>Bacteria</taxon>
        <taxon>Pseudomonadati</taxon>
        <taxon>Pseudomonadota</taxon>
        <taxon>Alphaproteobacteria</taxon>
        <taxon>Rhodobacterales</taxon>
        <taxon>Paracoccaceae</taxon>
        <taxon>Pseudoprimorskyibacter</taxon>
    </lineage>
</organism>
<dbReference type="InterPro" id="IPR050109">
    <property type="entry name" value="HTH-type_TetR-like_transc_reg"/>
</dbReference>
<dbReference type="Gene3D" id="1.10.10.60">
    <property type="entry name" value="Homeodomain-like"/>
    <property type="match status" value="1"/>
</dbReference>
<dbReference type="PANTHER" id="PTHR30055:SF196">
    <property type="entry name" value="HTH-TYPE TRANSCRIPTIONAL REGULATOR RUTR"/>
    <property type="match status" value="1"/>
</dbReference>
<evidence type="ECO:0000256" key="1">
    <source>
        <dbReference type="ARBA" id="ARBA00023125"/>
    </source>
</evidence>
<evidence type="ECO:0000313" key="6">
    <source>
        <dbReference type="Proteomes" id="UP000244904"/>
    </source>
</evidence>
<gene>
    <name evidence="5" type="primary">rutR</name>
    <name evidence="5" type="ORF">PRI8871_03717</name>
</gene>
<dbReference type="InterPro" id="IPR013573">
    <property type="entry name" value="Tscrpt_reg_YcdC_C"/>
</dbReference>
<dbReference type="RefSeq" id="WP_245897969.1">
    <property type="nucleotide sequence ID" value="NZ_OMOJ01000016.1"/>
</dbReference>